<dbReference type="Pfam" id="PF01152">
    <property type="entry name" value="Bac_globin"/>
    <property type="match status" value="1"/>
</dbReference>
<comment type="caution">
    <text evidence="5">The sequence shown here is derived from an EMBL/GenBank/DDBJ whole genome shotgun (WGS) entry which is preliminary data.</text>
</comment>
<keyword evidence="3" id="KW-0479">Metal-binding</keyword>
<reference evidence="5 6" key="1">
    <citation type="submission" date="2016-10" db="EMBL/GenBank/DDBJ databases">
        <authorList>
            <person name="Varghese N."/>
            <person name="Submissions S."/>
        </authorList>
    </citation>
    <scope>NUCLEOTIDE SEQUENCE [LARGE SCALE GENOMIC DNA]</scope>
    <source>
        <strain evidence="5 6">DSM 16392</strain>
    </source>
</reference>
<evidence type="ECO:0000256" key="1">
    <source>
        <dbReference type="ARBA" id="ARBA00022448"/>
    </source>
</evidence>
<protein>
    <submittedName>
        <fullName evidence="5">Hemoglobin</fullName>
    </submittedName>
</protein>
<dbReference type="InterPro" id="IPR012292">
    <property type="entry name" value="Globin/Proto"/>
</dbReference>
<evidence type="ECO:0000256" key="4">
    <source>
        <dbReference type="ARBA" id="ARBA00023004"/>
    </source>
</evidence>
<evidence type="ECO:0000313" key="5">
    <source>
        <dbReference type="EMBL" id="SFK13925.1"/>
    </source>
</evidence>
<dbReference type="CDD" id="cd08916">
    <property type="entry name" value="TrHb3_P"/>
    <property type="match status" value="1"/>
</dbReference>
<keyword evidence="4" id="KW-0408">Iron</keyword>
<dbReference type="Proteomes" id="UP000199598">
    <property type="component" value="Unassembled WGS sequence"/>
</dbReference>
<evidence type="ECO:0000313" key="6">
    <source>
        <dbReference type="Proteomes" id="UP000199598"/>
    </source>
</evidence>
<dbReference type="InterPro" id="IPR001486">
    <property type="entry name" value="Hemoglobin_trunc"/>
</dbReference>
<proteinExistence type="predicted"/>
<organism evidence="5 6">
    <name type="scientific">Pseudovibrio ascidiaceicola</name>
    <dbReference type="NCBI Taxonomy" id="285279"/>
    <lineage>
        <taxon>Bacteria</taxon>
        <taxon>Pseudomonadati</taxon>
        <taxon>Pseudomonadota</taxon>
        <taxon>Alphaproteobacteria</taxon>
        <taxon>Hyphomicrobiales</taxon>
        <taxon>Stappiaceae</taxon>
        <taxon>Pseudovibrio</taxon>
    </lineage>
</organism>
<dbReference type="InterPro" id="IPR009050">
    <property type="entry name" value="Globin-like_sf"/>
</dbReference>
<dbReference type="RefSeq" id="WP_093517558.1">
    <property type="nucleotide sequence ID" value="NZ_FOSK01000002.1"/>
</dbReference>
<keyword evidence="6" id="KW-1185">Reference proteome</keyword>
<sequence length="137" mass="15642">MTYQHFDIRPQDECTPIHPDLTHSQVRALVARHSEKLRHNGELASVYQNSMKCDWEDYEAQAVRFWCSALMKDRSYSGRPLGKYRGAAKQVCSDDIASWLKLFENAVDECVAETARANTKKCATQVVDCFHMAMIPA</sequence>
<keyword evidence="1" id="KW-0813">Transport</keyword>
<evidence type="ECO:0000256" key="3">
    <source>
        <dbReference type="ARBA" id="ARBA00022723"/>
    </source>
</evidence>
<dbReference type="Gene3D" id="1.10.490.10">
    <property type="entry name" value="Globins"/>
    <property type="match status" value="1"/>
</dbReference>
<dbReference type="SUPFAM" id="SSF46458">
    <property type="entry name" value="Globin-like"/>
    <property type="match status" value="1"/>
</dbReference>
<keyword evidence="2" id="KW-0349">Heme</keyword>
<accession>A0A1I3X2J7</accession>
<name>A0A1I3X2J7_9HYPH</name>
<gene>
    <name evidence="5" type="ORF">SAMN04488518_102343</name>
</gene>
<evidence type="ECO:0000256" key="2">
    <source>
        <dbReference type="ARBA" id="ARBA00022617"/>
    </source>
</evidence>
<dbReference type="EMBL" id="FOSK01000002">
    <property type="protein sequence ID" value="SFK13925.1"/>
    <property type="molecule type" value="Genomic_DNA"/>
</dbReference>